<evidence type="ECO:0000256" key="3">
    <source>
        <dbReference type="ARBA" id="ARBA00022801"/>
    </source>
</evidence>
<proteinExistence type="inferred from homology"/>
<evidence type="ECO:0000256" key="4">
    <source>
        <dbReference type="ARBA" id="ARBA00022807"/>
    </source>
</evidence>
<gene>
    <name evidence="7" type="ORF">HJ588_00585</name>
</gene>
<dbReference type="InterPro" id="IPR038765">
    <property type="entry name" value="Papain-like_cys_pep_sf"/>
</dbReference>
<keyword evidence="2" id="KW-0645">Protease</keyword>
<dbReference type="EMBL" id="JABENB010000001">
    <property type="protein sequence ID" value="NNG37771.1"/>
    <property type="molecule type" value="Genomic_DNA"/>
</dbReference>
<dbReference type="InterPro" id="IPR051202">
    <property type="entry name" value="Peptidase_C40"/>
</dbReference>
<evidence type="ECO:0000256" key="5">
    <source>
        <dbReference type="SAM" id="MobiDB-lite"/>
    </source>
</evidence>
<evidence type="ECO:0000256" key="1">
    <source>
        <dbReference type="ARBA" id="ARBA00007074"/>
    </source>
</evidence>
<name>A0A849AEX3_9MICO</name>
<sequence length="201" mass="21418">MKPKAKKKPATQAKSTPRKQNTARTTAAAQTRTEQASASTRTQVRPRTSSVSRSQVRTVATTTQRSTYTPRTQPTQRPVSQPKAQPTVPSTSGVVAIAQRYLGTPYVYGGNTPAGFDCSGFTSYVFAQAGKSIPRTATAQMFASTKVSNPQPGDLVFYGSASYAYHVGIYMGNGMMVAAPKPGDVVKIQAVYGNPVAYGRL</sequence>
<keyword evidence="8" id="KW-1185">Reference proteome</keyword>
<evidence type="ECO:0000259" key="6">
    <source>
        <dbReference type="PROSITE" id="PS51935"/>
    </source>
</evidence>
<feature type="domain" description="NlpC/P60" evidence="6">
    <location>
        <begin position="88"/>
        <end position="201"/>
    </location>
</feature>
<evidence type="ECO:0000313" key="8">
    <source>
        <dbReference type="Proteomes" id="UP000557772"/>
    </source>
</evidence>
<evidence type="ECO:0000313" key="7">
    <source>
        <dbReference type="EMBL" id="NNG37771.1"/>
    </source>
</evidence>
<accession>A0A849AEX3</accession>
<keyword evidence="3" id="KW-0378">Hydrolase</keyword>
<dbReference type="Pfam" id="PF00877">
    <property type="entry name" value="NLPC_P60"/>
    <property type="match status" value="1"/>
</dbReference>
<reference evidence="7 8" key="1">
    <citation type="submission" date="2020-05" db="EMBL/GenBank/DDBJ databases">
        <title>Flexivirga sp. ID2601S isolated from air conditioner.</title>
        <authorList>
            <person name="Kim D.H."/>
        </authorList>
    </citation>
    <scope>NUCLEOTIDE SEQUENCE [LARGE SCALE GENOMIC DNA]</scope>
    <source>
        <strain evidence="7 8">ID2601S</strain>
    </source>
</reference>
<dbReference type="Proteomes" id="UP000557772">
    <property type="component" value="Unassembled WGS sequence"/>
</dbReference>
<dbReference type="SUPFAM" id="SSF54001">
    <property type="entry name" value="Cysteine proteinases"/>
    <property type="match status" value="1"/>
</dbReference>
<feature type="region of interest" description="Disordered" evidence="5">
    <location>
        <begin position="1"/>
        <end position="90"/>
    </location>
</feature>
<dbReference type="AlphaFoldDB" id="A0A849AEX3"/>
<dbReference type="InterPro" id="IPR000064">
    <property type="entry name" value="NLP_P60_dom"/>
</dbReference>
<comment type="caution">
    <text evidence="7">The sequence shown here is derived from an EMBL/GenBank/DDBJ whole genome shotgun (WGS) entry which is preliminary data.</text>
</comment>
<protein>
    <recommendedName>
        <fullName evidence="6">NlpC/P60 domain-containing protein</fullName>
    </recommendedName>
</protein>
<comment type="similarity">
    <text evidence="1">Belongs to the peptidase C40 family.</text>
</comment>
<keyword evidence="4" id="KW-0788">Thiol protease</keyword>
<dbReference type="GO" id="GO:0008234">
    <property type="term" value="F:cysteine-type peptidase activity"/>
    <property type="evidence" value="ECO:0007669"/>
    <property type="project" value="UniProtKB-KW"/>
</dbReference>
<organism evidence="7 8">
    <name type="scientific">Flexivirga aerilata</name>
    <dbReference type="NCBI Taxonomy" id="1656889"/>
    <lineage>
        <taxon>Bacteria</taxon>
        <taxon>Bacillati</taxon>
        <taxon>Actinomycetota</taxon>
        <taxon>Actinomycetes</taxon>
        <taxon>Micrococcales</taxon>
        <taxon>Dermacoccaceae</taxon>
        <taxon>Flexivirga</taxon>
    </lineage>
</organism>
<dbReference type="GO" id="GO:0006508">
    <property type="term" value="P:proteolysis"/>
    <property type="evidence" value="ECO:0007669"/>
    <property type="project" value="UniProtKB-KW"/>
</dbReference>
<dbReference type="PANTHER" id="PTHR47053:SF1">
    <property type="entry name" value="MUREIN DD-ENDOPEPTIDASE MEPH-RELATED"/>
    <property type="match status" value="1"/>
</dbReference>
<feature type="compositionally biased region" description="Low complexity" evidence="5">
    <location>
        <begin position="22"/>
        <end position="78"/>
    </location>
</feature>
<dbReference type="PROSITE" id="PS51935">
    <property type="entry name" value="NLPC_P60"/>
    <property type="match status" value="1"/>
</dbReference>
<dbReference type="PANTHER" id="PTHR47053">
    <property type="entry name" value="MUREIN DD-ENDOPEPTIDASE MEPH-RELATED"/>
    <property type="match status" value="1"/>
</dbReference>
<evidence type="ECO:0000256" key="2">
    <source>
        <dbReference type="ARBA" id="ARBA00022670"/>
    </source>
</evidence>
<dbReference type="Gene3D" id="3.90.1720.10">
    <property type="entry name" value="endopeptidase domain like (from Nostoc punctiforme)"/>
    <property type="match status" value="1"/>
</dbReference>